<evidence type="ECO:0000313" key="4">
    <source>
        <dbReference type="EMBL" id="AZB27492.1"/>
    </source>
</evidence>
<dbReference type="Gene3D" id="3.40.50.2000">
    <property type="entry name" value="Glycogen Phosphorylase B"/>
    <property type="match status" value="2"/>
</dbReference>
<dbReference type="EMBL" id="CP033932">
    <property type="protein sequence ID" value="AZB27492.1"/>
    <property type="molecule type" value="Genomic_DNA"/>
</dbReference>
<dbReference type="Pfam" id="PF13439">
    <property type="entry name" value="Glyco_transf_4"/>
    <property type="match status" value="1"/>
</dbReference>
<keyword evidence="5" id="KW-1185">Reference proteome</keyword>
<dbReference type="PANTHER" id="PTHR46401">
    <property type="entry name" value="GLYCOSYLTRANSFERASE WBBK-RELATED"/>
    <property type="match status" value="1"/>
</dbReference>
<sequence>MKIIFLDRKFNPNEISFEKLFGFVKKSILNRGIDIQNIENPFGNGIVNLFKSILFYRKSVNIDSIVHITGQIHFAAIALKTNKIVITVHDLGLYRNLSFIRFLIFKIFWVYLPFRKAKVIVAISEKTKQEIVEIMPSVARKVVIIPNCVTMEIAEDLVTNKSKTAKILIVGTRANKNIERSIKALKDLPVEVFIVGKLETEYVELLHSNKIIYQNYFNINDEELKTLYQKTDILLFASIYEGFGLPILEAQAQNTLIVTSNILPMSDVGGEGVILVDPNSVESIKKGLNIALHLSNEEKIKIIRKGKDNLKRFSVEHVSNQYIEIYESL</sequence>
<dbReference type="PANTHER" id="PTHR46401:SF2">
    <property type="entry name" value="GLYCOSYLTRANSFERASE WBBK-RELATED"/>
    <property type="match status" value="1"/>
</dbReference>
<accession>A0A3G6TE45</accession>
<dbReference type="GeneID" id="99067924"/>
<feature type="domain" description="Glycosyl transferase family 1" evidence="2">
    <location>
        <begin position="161"/>
        <end position="305"/>
    </location>
</feature>
<dbReference type="Proteomes" id="UP000271193">
    <property type="component" value="Chromosome"/>
</dbReference>
<dbReference type="InterPro" id="IPR001296">
    <property type="entry name" value="Glyco_trans_1"/>
</dbReference>
<dbReference type="KEGG" id="cben:EG339_24295"/>
<organism evidence="4 5">
    <name type="scientific">Chryseobacterium bernardetii</name>
    <dbReference type="NCBI Taxonomy" id="1241978"/>
    <lineage>
        <taxon>Bacteria</taxon>
        <taxon>Pseudomonadati</taxon>
        <taxon>Bacteroidota</taxon>
        <taxon>Flavobacteriia</taxon>
        <taxon>Flavobacteriales</taxon>
        <taxon>Weeksellaceae</taxon>
        <taxon>Chryseobacterium group</taxon>
        <taxon>Chryseobacterium</taxon>
    </lineage>
</organism>
<dbReference type="RefSeq" id="WP_123872581.1">
    <property type="nucleotide sequence ID" value="NZ_CP033932.1"/>
</dbReference>
<feature type="domain" description="Glycosyltransferase subfamily 4-like N-terminal" evidence="3">
    <location>
        <begin position="59"/>
        <end position="150"/>
    </location>
</feature>
<keyword evidence="1 4" id="KW-0808">Transferase</keyword>
<dbReference type="CDD" id="cd03809">
    <property type="entry name" value="GT4_MtfB-like"/>
    <property type="match status" value="1"/>
</dbReference>
<proteinExistence type="predicted"/>
<dbReference type="AlphaFoldDB" id="A0A3G6TE45"/>
<dbReference type="GO" id="GO:0009103">
    <property type="term" value="P:lipopolysaccharide biosynthetic process"/>
    <property type="evidence" value="ECO:0007669"/>
    <property type="project" value="TreeGrafter"/>
</dbReference>
<reference evidence="5" key="1">
    <citation type="submission" date="2018-11" db="EMBL/GenBank/DDBJ databases">
        <title>Proposal to divide the Flavobacteriaceae and reorganize its genera based on Amino Acid Identity values calculated from whole genome sequences.</title>
        <authorList>
            <person name="Nicholson A.C."/>
            <person name="Gulvik C.A."/>
            <person name="Whitney A.M."/>
            <person name="Humrighouse B.W."/>
            <person name="Bell M."/>
            <person name="Holmes B."/>
            <person name="Steigerwalt A.G."/>
            <person name="Villarma A."/>
            <person name="Sheth M."/>
            <person name="Batra D."/>
            <person name="Pryor J."/>
            <person name="Bernardet J.-F."/>
            <person name="Hugo C."/>
            <person name="Kampfer P."/>
            <person name="Newman J."/>
            <person name="McQuiston J.R."/>
        </authorList>
    </citation>
    <scope>NUCLEOTIDE SEQUENCE [LARGE SCALE GENOMIC DNA]</scope>
    <source>
        <strain evidence="5">G0229</strain>
    </source>
</reference>
<evidence type="ECO:0000256" key="1">
    <source>
        <dbReference type="ARBA" id="ARBA00022679"/>
    </source>
</evidence>
<protein>
    <submittedName>
        <fullName evidence="4">Glycosyltransferase family 1 protein</fullName>
    </submittedName>
</protein>
<dbReference type="InterPro" id="IPR028098">
    <property type="entry name" value="Glyco_trans_4-like_N"/>
</dbReference>
<dbReference type="GO" id="GO:0016757">
    <property type="term" value="F:glycosyltransferase activity"/>
    <property type="evidence" value="ECO:0007669"/>
    <property type="project" value="InterPro"/>
</dbReference>
<dbReference type="SUPFAM" id="SSF53756">
    <property type="entry name" value="UDP-Glycosyltransferase/glycogen phosphorylase"/>
    <property type="match status" value="1"/>
</dbReference>
<evidence type="ECO:0000259" key="3">
    <source>
        <dbReference type="Pfam" id="PF13439"/>
    </source>
</evidence>
<name>A0A3G6TE45_9FLAO</name>
<dbReference type="Pfam" id="PF00534">
    <property type="entry name" value="Glycos_transf_1"/>
    <property type="match status" value="1"/>
</dbReference>
<evidence type="ECO:0000313" key="5">
    <source>
        <dbReference type="Proteomes" id="UP000271193"/>
    </source>
</evidence>
<gene>
    <name evidence="4" type="ORF">EG339_24295</name>
</gene>
<evidence type="ECO:0000259" key="2">
    <source>
        <dbReference type="Pfam" id="PF00534"/>
    </source>
</evidence>